<dbReference type="SUPFAM" id="SSF103473">
    <property type="entry name" value="MFS general substrate transporter"/>
    <property type="match status" value="1"/>
</dbReference>
<feature type="transmembrane region" description="Helical" evidence="5">
    <location>
        <begin position="343"/>
        <end position="364"/>
    </location>
</feature>
<dbReference type="Gene3D" id="1.20.1250.20">
    <property type="entry name" value="MFS general substrate transporter like domains"/>
    <property type="match status" value="2"/>
</dbReference>
<dbReference type="GO" id="GO:0022857">
    <property type="term" value="F:transmembrane transporter activity"/>
    <property type="evidence" value="ECO:0007669"/>
    <property type="project" value="InterPro"/>
</dbReference>
<feature type="transmembrane region" description="Helical" evidence="5">
    <location>
        <begin position="12"/>
        <end position="31"/>
    </location>
</feature>
<organism evidence="7 8">
    <name type="scientific">Mesorhabditis belari</name>
    <dbReference type="NCBI Taxonomy" id="2138241"/>
    <lineage>
        <taxon>Eukaryota</taxon>
        <taxon>Metazoa</taxon>
        <taxon>Ecdysozoa</taxon>
        <taxon>Nematoda</taxon>
        <taxon>Chromadorea</taxon>
        <taxon>Rhabditida</taxon>
        <taxon>Rhabditina</taxon>
        <taxon>Rhabditomorpha</taxon>
        <taxon>Rhabditoidea</taxon>
        <taxon>Rhabditidae</taxon>
        <taxon>Mesorhabditinae</taxon>
        <taxon>Mesorhabditis</taxon>
    </lineage>
</organism>
<feature type="transmembrane region" description="Helical" evidence="5">
    <location>
        <begin position="403"/>
        <end position="423"/>
    </location>
</feature>
<keyword evidence="4 5" id="KW-0472">Membrane</keyword>
<evidence type="ECO:0000256" key="2">
    <source>
        <dbReference type="ARBA" id="ARBA00022692"/>
    </source>
</evidence>
<protein>
    <recommendedName>
        <fullName evidence="6">Major facilitator superfamily (MFS) profile domain-containing protein</fullName>
    </recommendedName>
</protein>
<feature type="transmembrane region" description="Helical" evidence="5">
    <location>
        <begin position="116"/>
        <end position="139"/>
    </location>
</feature>
<proteinExistence type="predicted"/>
<dbReference type="PANTHER" id="PTHR11662:SF405">
    <property type="entry name" value="PROTEIN CBG12249"/>
    <property type="match status" value="1"/>
</dbReference>
<comment type="subcellular location">
    <subcellularLocation>
        <location evidence="1">Membrane</location>
        <topology evidence="1">Multi-pass membrane protein</topology>
    </subcellularLocation>
</comment>
<evidence type="ECO:0000256" key="3">
    <source>
        <dbReference type="ARBA" id="ARBA00022989"/>
    </source>
</evidence>
<dbReference type="WBParaSite" id="MBELARI_LOCUS14259">
    <property type="protein sequence ID" value="MBELARI_LOCUS14259"/>
    <property type="gene ID" value="MBELARI_LOCUS14259"/>
</dbReference>
<evidence type="ECO:0000259" key="6">
    <source>
        <dbReference type="PROSITE" id="PS50850"/>
    </source>
</evidence>
<keyword evidence="3 5" id="KW-1133">Transmembrane helix</keyword>
<dbReference type="FunFam" id="1.20.1250.20:FF:000355">
    <property type="entry name" value="SLC (SoLute Carrier) homolog"/>
    <property type="match status" value="1"/>
</dbReference>
<feature type="domain" description="Major facilitator superfamily (MFS) profile" evidence="6">
    <location>
        <begin position="1"/>
        <end position="461"/>
    </location>
</feature>
<keyword evidence="7" id="KW-1185">Reference proteome</keyword>
<dbReference type="Proteomes" id="UP000887575">
    <property type="component" value="Unassembled WGS sequence"/>
</dbReference>
<name>A0AAF3EJT2_9BILA</name>
<dbReference type="InterPro" id="IPR011701">
    <property type="entry name" value="MFS"/>
</dbReference>
<feature type="transmembrane region" description="Helical" evidence="5">
    <location>
        <begin position="304"/>
        <end position="322"/>
    </location>
</feature>
<dbReference type="InterPro" id="IPR036259">
    <property type="entry name" value="MFS_trans_sf"/>
</dbReference>
<sequence>MSSSLFSPKSHRLVVAFAMTFGYWAVLSMRADLSIAVPCMVKSQNVTRQGRSLSSEAASCQRFDPETSPLVDQQGNIEMELWAQSFLFTGTFCGGLLMSLFAGYLSDRFGSKLMMLWSALVAMVCSGLSPIVVESYWLFFTVRVTIGLAESFILPSLNTLACSWFPANEKSTVAAIYSSGAQLAAGVSSLIASFFCLSSLGWPSIFYFFCAFGAIWLIVCKIFIYDSPRESRFVSENEREYLEINVKTIVKKSKKRKLWKKILTSNAIFASSFAWFAGNFISNILQSFLPTFLKESLYLPMHQVGLYTAVPFISQLAFKNLVSPLADRLRANGTLDVSTVVKLFQSISCFGSAIAGLLLVIVPTCAHPHYALVFLILYGMSLACQIPGFFTTLLTIAPAHTGVVTSVGVIFATLGNLAGPMAMSLIEKMEVENKWLVMFILSAVVQIIAGLVFLCFGTGRALAWTENEGGA</sequence>
<dbReference type="PANTHER" id="PTHR11662">
    <property type="entry name" value="SOLUTE CARRIER FAMILY 17"/>
    <property type="match status" value="1"/>
</dbReference>
<evidence type="ECO:0000256" key="1">
    <source>
        <dbReference type="ARBA" id="ARBA00004141"/>
    </source>
</evidence>
<evidence type="ECO:0000313" key="8">
    <source>
        <dbReference type="WBParaSite" id="MBELARI_LOCUS14259"/>
    </source>
</evidence>
<keyword evidence="2 5" id="KW-0812">Transmembrane</keyword>
<dbReference type="PROSITE" id="PS50850">
    <property type="entry name" value="MFS"/>
    <property type="match status" value="1"/>
</dbReference>
<dbReference type="Pfam" id="PF07690">
    <property type="entry name" value="MFS_1"/>
    <property type="match status" value="1"/>
</dbReference>
<evidence type="ECO:0000256" key="5">
    <source>
        <dbReference type="SAM" id="Phobius"/>
    </source>
</evidence>
<feature type="transmembrane region" description="Helical" evidence="5">
    <location>
        <begin position="145"/>
        <end position="167"/>
    </location>
</feature>
<reference evidence="8" key="1">
    <citation type="submission" date="2024-02" db="UniProtKB">
        <authorList>
            <consortium name="WormBaseParasite"/>
        </authorList>
    </citation>
    <scope>IDENTIFICATION</scope>
</reference>
<accession>A0AAF3EJT2</accession>
<dbReference type="GO" id="GO:0016020">
    <property type="term" value="C:membrane"/>
    <property type="evidence" value="ECO:0007669"/>
    <property type="project" value="UniProtKB-SubCell"/>
</dbReference>
<feature type="transmembrane region" description="Helical" evidence="5">
    <location>
        <begin position="370"/>
        <end position="396"/>
    </location>
</feature>
<feature type="transmembrane region" description="Helical" evidence="5">
    <location>
        <begin position="206"/>
        <end position="224"/>
    </location>
</feature>
<dbReference type="GO" id="GO:0006820">
    <property type="term" value="P:monoatomic anion transport"/>
    <property type="evidence" value="ECO:0007669"/>
    <property type="project" value="TreeGrafter"/>
</dbReference>
<dbReference type="InterPro" id="IPR050382">
    <property type="entry name" value="MFS_Na/Anion_cotransporter"/>
</dbReference>
<feature type="transmembrane region" description="Helical" evidence="5">
    <location>
        <begin position="435"/>
        <end position="456"/>
    </location>
</feature>
<evidence type="ECO:0000256" key="4">
    <source>
        <dbReference type="ARBA" id="ARBA00023136"/>
    </source>
</evidence>
<feature type="transmembrane region" description="Helical" evidence="5">
    <location>
        <begin position="174"/>
        <end position="200"/>
    </location>
</feature>
<evidence type="ECO:0000313" key="7">
    <source>
        <dbReference type="Proteomes" id="UP000887575"/>
    </source>
</evidence>
<feature type="transmembrane region" description="Helical" evidence="5">
    <location>
        <begin position="262"/>
        <end position="284"/>
    </location>
</feature>
<feature type="transmembrane region" description="Helical" evidence="5">
    <location>
        <begin position="81"/>
        <end position="104"/>
    </location>
</feature>
<dbReference type="InterPro" id="IPR020846">
    <property type="entry name" value="MFS_dom"/>
</dbReference>
<dbReference type="AlphaFoldDB" id="A0AAF3EJT2"/>